<accession>A0A6N2LIF8</accession>
<gene>
    <name evidence="1" type="ORF">SVIM_LOCUS238795</name>
</gene>
<proteinExistence type="predicted"/>
<dbReference type="AlphaFoldDB" id="A0A6N2LIF8"/>
<organism evidence="1">
    <name type="scientific">Salix viminalis</name>
    <name type="common">Common osier</name>
    <name type="synonym">Basket willow</name>
    <dbReference type="NCBI Taxonomy" id="40686"/>
    <lineage>
        <taxon>Eukaryota</taxon>
        <taxon>Viridiplantae</taxon>
        <taxon>Streptophyta</taxon>
        <taxon>Embryophyta</taxon>
        <taxon>Tracheophyta</taxon>
        <taxon>Spermatophyta</taxon>
        <taxon>Magnoliopsida</taxon>
        <taxon>eudicotyledons</taxon>
        <taxon>Gunneridae</taxon>
        <taxon>Pentapetalae</taxon>
        <taxon>rosids</taxon>
        <taxon>fabids</taxon>
        <taxon>Malpighiales</taxon>
        <taxon>Salicaceae</taxon>
        <taxon>Saliceae</taxon>
        <taxon>Salix</taxon>
    </lineage>
</organism>
<dbReference type="EMBL" id="CAADRP010001554">
    <property type="protein sequence ID" value="VFU40948.1"/>
    <property type="molecule type" value="Genomic_DNA"/>
</dbReference>
<protein>
    <submittedName>
        <fullName evidence="1">Uncharacterized protein</fullName>
    </submittedName>
</protein>
<name>A0A6N2LIF8_SALVM</name>
<evidence type="ECO:0000313" key="1">
    <source>
        <dbReference type="EMBL" id="VFU40948.1"/>
    </source>
</evidence>
<reference evidence="1" key="1">
    <citation type="submission" date="2019-03" db="EMBL/GenBank/DDBJ databases">
        <authorList>
            <person name="Mank J."/>
            <person name="Almeida P."/>
        </authorList>
    </citation>
    <scope>NUCLEOTIDE SEQUENCE</scope>
    <source>
        <strain evidence="1">78183</strain>
    </source>
</reference>
<sequence>MKKAPITTNTKRLHSFRPLALPHKPILSLNASYEALWKALISGIGPSSSLYDISTDDKLNRSLKELGIIPESMLLYNSFNPPNSVGMVPCKWFEDRSIKCNRVAFPSSSGISPETLLFEILRLVMLRHSPHLEESSP</sequence>